<organism evidence="2 3">
    <name type="scientific">Actinospica durhamensis</name>
    <dbReference type="NCBI Taxonomy" id="1508375"/>
    <lineage>
        <taxon>Bacteria</taxon>
        <taxon>Bacillati</taxon>
        <taxon>Actinomycetota</taxon>
        <taxon>Actinomycetes</taxon>
        <taxon>Catenulisporales</taxon>
        <taxon>Actinospicaceae</taxon>
        <taxon>Actinospica</taxon>
    </lineage>
</organism>
<gene>
    <name evidence="2" type="ORF">KDL01_08595</name>
</gene>
<dbReference type="EMBL" id="JAGSOG010000027">
    <property type="protein sequence ID" value="MBR7833322.1"/>
    <property type="molecule type" value="Genomic_DNA"/>
</dbReference>
<dbReference type="GO" id="GO:0016787">
    <property type="term" value="F:hydrolase activity"/>
    <property type="evidence" value="ECO:0007669"/>
    <property type="project" value="UniProtKB-KW"/>
</dbReference>
<dbReference type="Gene3D" id="3.40.50.1820">
    <property type="entry name" value="alpha/beta hydrolase"/>
    <property type="match status" value="1"/>
</dbReference>
<keyword evidence="1" id="KW-0732">Signal</keyword>
<dbReference type="Proteomes" id="UP000675781">
    <property type="component" value="Unassembled WGS sequence"/>
</dbReference>
<dbReference type="RefSeq" id="WP_212527844.1">
    <property type="nucleotide sequence ID" value="NZ_JAGSOG010000027.1"/>
</dbReference>
<evidence type="ECO:0000313" key="3">
    <source>
        <dbReference type="Proteomes" id="UP000675781"/>
    </source>
</evidence>
<proteinExistence type="predicted"/>
<evidence type="ECO:0000256" key="1">
    <source>
        <dbReference type="SAM" id="SignalP"/>
    </source>
</evidence>
<feature type="signal peptide" evidence="1">
    <location>
        <begin position="1"/>
        <end position="28"/>
    </location>
</feature>
<feature type="chain" id="PRO_5037671002" evidence="1">
    <location>
        <begin position="29"/>
        <end position="456"/>
    </location>
</feature>
<reference evidence="2" key="1">
    <citation type="submission" date="2021-04" db="EMBL/GenBank/DDBJ databases">
        <title>Genome based classification of Actinospica acidithermotolerans sp. nov., an actinobacterium isolated from an Indonesian hot spring.</title>
        <authorList>
            <person name="Kusuma A.B."/>
            <person name="Putra K.E."/>
            <person name="Nafisah S."/>
            <person name="Loh J."/>
            <person name="Nouioui I."/>
            <person name="Goodfellow M."/>
        </authorList>
    </citation>
    <scope>NUCLEOTIDE SEQUENCE</scope>
    <source>
        <strain evidence="2">CSCA 57</strain>
    </source>
</reference>
<dbReference type="AlphaFoldDB" id="A0A941IPP2"/>
<protein>
    <submittedName>
        <fullName evidence="2">Alpha/beta hydrolase</fullName>
    </submittedName>
</protein>
<name>A0A941IPP2_9ACTN</name>
<keyword evidence="2" id="KW-0378">Hydrolase</keyword>
<accession>A0A941IPP2</accession>
<dbReference type="SUPFAM" id="SSF53474">
    <property type="entry name" value="alpha/beta-Hydrolases"/>
    <property type="match status" value="1"/>
</dbReference>
<dbReference type="InterPro" id="IPR029058">
    <property type="entry name" value="AB_hydrolase_fold"/>
</dbReference>
<comment type="caution">
    <text evidence="2">The sequence shown here is derived from an EMBL/GenBank/DDBJ whole genome shotgun (WGS) entry which is preliminary data.</text>
</comment>
<keyword evidence="3" id="KW-1185">Reference proteome</keyword>
<sequence>MHRSKTRIFSTVVSACALACAGATGAQAASASDTATTGYSGTLADSAQWIAQVPANWNGTVVLFSHGFGPLAAQDAPSAGSAVQLLAQGYALVGSSYDENGSWWALDTAAADQFQTLDAFLQASGLRPHRTLAVGVSMGGLINSLIDQQANGRVQGAVTFCGLVAGGTDLNDFQLNAEYAMTELLPGASGVRIRDYASMADGSAAGTQLSDAVTAAQSTAAGRARVALAAALLNESDWTTSATPPAAQDYAGQEVQEEQMLTSGQLPFIESGRYMISLAEGGDSGSNIGVDYGALIRASPYYAQIKALYRASGLDLDADLATLDHHETYASEGDSLARTRATSDNTGRLQVPELDVHTVSDQLAPVQFEATYAQRVARAGDSGLLRQTYVNAVGHCDFTDADYVAAIDAMNTVVAQRQWTSGVTVAGLNRAADALDPTLGGGDFTAYRNTPLDVQN</sequence>
<evidence type="ECO:0000313" key="2">
    <source>
        <dbReference type="EMBL" id="MBR7833322.1"/>
    </source>
</evidence>